<feature type="transmembrane region" description="Helical" evidence="1">
    <location>
        <begin position="78"/>
        <end position="104"/>
    </location>
</feature>
<sequence>MSAVPIAAAYLVRKRQEEKKVRQKSEKELKKIKVMVTGEEPVYYGHALKSKMKTEKYSRSPVIGEYALKLSKKHPGKVTWIDIAVLLGLILAGLATIWSVYAVIHDTF</sequence>
<evidence type="ECO:0000313" key="2">
    <source>
        <dbReference type="EMBL" id="EPW14365.1"/>
    </source>
</evidence>
<accession>A0AAV3JLP9</accession>
<dbReference type="RefSeq" id="WP_001277171.1">
    <property type="nucleotide sequence ID" value="NZ_ANDB01000024.1"/>
</dbReference>
<organism evidence="2 3">
    <name type="scientific">Streptococcus agalactiae CCUG 29376</name>
    <dbReference type="NCBI Taxonomy" id="1105255"/>
    <lineage>
        <taxon>Bacteria</taxon>
        <taxon>Bacillati</taxon>
        <taxon>Bacillota</taxon>
        <taxon>Bacilli</taxon>
        <taxon>Lactobacillales</taxon>
        <taxon>Streptococcaceae</taxon>
        <taxon>Streptococcus</taxon>
    </lineage>
</organism>
<reference evidence="2 3" key="1">
    <citation type="submission" date="2012-10" db="EMBL/GenBank/DDBJ databases">
        <authorList>
            <person name="Zadoks R.N."/>
            <person name="Moroni P."/>
            <person name="Richards V.P."/>
            <person name="Durkin S.A.S."/>
            <person name="Kim M."/>
            <person name="Pavinski Bitar P.D."/>
            <person name="Stanhope M.J."/>
            <person name="Town C.D."/>
            <person name="Venter J.C."/>
        </authorList>
    </citation>
    <scope>NUCLEOTIDE SEQUENCE [LARGE SCALE GENOMIC DNA]</scope>
    <source>
        <strain evidence="2 3">CCUG 29376</strain>
    </source>
</reference>
<keyword evidence="1" id="KW-1133">Transmembrane helix</keyword>
<gene>
    <name evidence="2" type="ORF">SAG0055_00245</name>
</gene>
<dbReference type="AlphaFoldDB" id="A0AAV3JLP9"/>
<dbReference type="EMBL" id="ANDB01000024">
    <property type="protein sequence ID" value="EPW14365.1"/>
    <property type="molecule type" value="Genomic_DNA"/>
</dbReference>
<protein>
    <submittedName>
        <fullName evidence="2">Uncharacterized protein</fullName>
    </submittedName>
</protein>
<keyword evidence="1" id="KW-0812">Transmembrane</keyword>
<evidence type="ECO:0000313" key="3">
    <source>
        <dbReference type="Proteomes" id="UP000015267"/>
    </source>
</evidence>
<dbReference type="Proteomes" id="UP000015267">
    <property type="component" value="Unassembled WGS sequence"/>
</dbReference>
<keyword evidence="1" id="KW-0472">Membrane</keyword>
<name>A0AAV3JLP9_STRAG</name>
<comment type="caution">
    <text evidence="2">The sequence shown here is derived from an EMBL/GenBank/DDBJ whole genome shotgun (WGS) entry which is preliminary data.</text>
</comment>
<evidence type="ECO:0000256" key="1">
    <source>
        <dbReference type="SAM" id="Phobius"/>
    </source>
</evidence>
<proteinExistence type="predicted"/>